<accession>A0A317KSY6</accession>
<protein>
    <submittedName>
        <fullName evidence="1">Uncharacterized protein</fullName>
    </submittedName>
</protein>
<sequence>MSEKVKISRKIYNAISSEIETTSEESLMLRHIKVKTRHDNSWIGDFSVLNNLSIEDMAKIIYSDGYEVEEEWKAGDWVSFNHARYGKVTGKIISIDKEKEEVFIDKWIDNHRAKTHLALIEKSTAQEIAQEKKRRFWAGIDREVDEYKHGDFIKTCDDDYGFVDTETLTPEVVEAGEEGILIRLIVQKDPLIFHADDITLDTPVENRLDQ</sequence>
<dbReference type="EMBL" id="QGTD01000021">
    <property type="protein sequence ID" value="PWU66555.1"/>
    <property type="molecule type" value="Genomic_DNA"/>
</dbReference>
<dbReference type="OrthoDB" id="2968318at2"/>
<keyword evidence="2" id="KW-1185">Reference proteome</keyword>
<evidence type="ECO:0000313" key="2">
    <source>
        <dbReference type="Proteomes" id="UP000245624"/>
    </source>
</evidence>
<dbReference type="AlphaFoldDB" id="A0A317KSY6"/>
<organism evidence="1 2">
    <name type="scientific">Gracilibacillus dipsosauri</name>
    <dbReference type="NCBI Taxonomy" id="178340"/>
    <lineage>
        <taxon>Bacteria</taxon>
        <taxon>Bacillati</taxon>
        <taxon>Bacillota</taxon>
        <taxon>Bacilli</taxon>
        <taxon>Bacillales</taxon>
        <taxon>Bacillaceae</taxon>
        <taxon>Gracilibacillus</taxon>
    </lineage>
</organism>
<reference evidence="1 2" key="1">
    <citation type="submission" date="2018-05" db="EMBL/GenBank/DDBJ databases">
        <title>Genomic analysis of Gracilibacillus dipsosauri DD1 reveals novel features of a salt-tolerant amylase.</title>
        <authorList>
            <person name="Deutch C.E."/>
            <person name="Yang S."/>
        </authorList>
    </citation>
    <scope>NUCLEOTIDE SEQUENCE [LARGE SCALE GENOMIC DNA]</scope>
    <source>
        <strain evidence="1 2">DD1</strain>
    </source>
</reference>
<dbReference type="RefSeq" id="WP_109985690.1">
    <property type="nucleotide sequence ID" value="NZ_QGTD01000021.1"/>
</dbReference>
<proteinExistence type="predicted"/>
<name>A0A317KSY6_9BACI</name>
<comment type="caution">
    <text evidence="1">The sequence shown here is derived from an EMBL/GenBank/DDBJ whole genome shotgun (WGS) entry which is preliminary data.</text>
</comment>
<dbReference type="Proteomes" id="UP000245624">
    <property type="component" value="Unassembled WGS sequence"/>
</dbReference>
<evidence type="ECO:0000313" key="1">
    <source>
        <dbReference type="EMBL" id="PWU66555.1"/>
    </source>
</evidence>
<gene>
    <name evidence="1" type="ORF">DLJ74_19215</name>
</gene>